<dbReference type="InterPro" id="IPR032675">
    <property type="entry name" value="LRR_dom_sf"/>
</dbReference>
<name>K0SFK6_THAOC</name>
<dbReference type="AlphaFoldDB" id="K0SFK6"/>
<dbReference type="Proteomes" id="UP000266841">
    <property type="component" value="Unassembled WGS sequence"/>
</dbReference>
<proteinExistence type="predicted"/>
<keyword evidence="3" id="KW-1185">Reference proteome</keyword>
<evidence type="ECO:0000313" key="2">
    <source>
        <dbReference type="EMBL" id="EJK57417.1"/>
    </source>
</evidence>
<evidence type="ECO:0000256" key="1">
    <source>
        <dbReference type="SAM" id="MobiDB-lite"/>
    </source>
</evidence>
<protein>
    <submittedName>
        <fullName evidence="2">Uncharacterized protein</fullName>
    </submittedName>
</protein>
<feature type="region of interest" description="Disordered" evidence="1">
    <location>
        <begin position="1"/>
        <end position="28"/>
    </location>
</feature>
<comment type="caution">
    <text evidence="2">The sequence shown here is derived from an EMBL/GenBank/DDBJ whole genome shotgun (WGS) entry which is preliminary data.</text>
</comment>
<organism evidence="2 3">
    <name type="scientific">Thalassiosira oceanica</name>
    <name type="common">Marine diatom</name>
    <dbReference type="NCBI Taxonomy" id="159749"/>
    <lineage>
        <taxon>Eukaryota</taxon>
        <taxon>Sar</taxon>
        <taxon>Stramenopiles</taxon>
        <taxon>Ochrophyta</taxon>
        <taxon>Bacillariophyta</taxon>
        <taxon>Coscinodiscophyceae</taxon>
        <taxon>Thalassiosirophycidae</taxon>
        <taxon>Thalassiosirales</taxon>
        <taxon>Thalassiosiraceae</taxon>
        <taxon>Thalassiosira</taxon>
    </lineage>
</organism>
<dbReference type="SUPFAM" id="SSF52047">
    <property type="entry name" value="RNI-like"/>
    <property type="match status" value="1"/>
</dbReference>
<dbReference type="OrthoDB" id="120976at2759"/>
<gene>
    <name evidence="2" type="ORF">THAOC_22541</name>
</gene>
<accession>K0SFK6</accession>
<dbReference type="Gene3D" id="3.80.10.10">
    <property type="entry name" value="Ribonuclease Inhibitor"/>
    <property type="match status" value="2"/>
</dbReference>
<evidence type="ECO:0000313" key="3">
    <source>
        <dbReference type="Proteomes" id="UP000266841"/>
    </source>
</evidence>
<sequence length="606" mass="68644">MPRESRESRMDNGGCRRNPKRRCDGPDGFAAADAYSTPADPDLRTIIQQLQKQEERMCAMQREIDGLVLQNEVLNEEIRMLKLDGEGSSRCRASLETSVQILKNCSAWQYSAPFKCYDYWMDNHHQDHEYCMRANKFMTEISSKITQLRRDELDLQNHPEFSLGASLTEQLHHDPAFISHWRELGNAIHLMGGKTGGRKDKLELSISNIQLETKICRILEDAVKMDKLHYLSLSSNVFIESHECIRSIARTISGSNLYSFALEDNAIDAHSAQLLGQTIADHENLRQVAIINCCRNEEAGFELLRALSAARGRAYDYIDLEKNHIGNRESCVTKWLESGSLQIDEFLSLRGNGLDDNDAEEIAVALRRTRNLNRFELILGMNPISRIGWDVLSRVCCDHSSISSLVQSNHTTRIYNNEADSPLTKMRLNQVGLDPKPRLSSKLYKLFDSRHASGGIAELLNSEFGGEDVGVRLVPYVLRFVDFHCHEGFDYLDCNEYNADDFASLSRVLPLSVLFECVRAWKIPELSRSAWNWNPTLSFFLDTFGGRAARMASKLCWLALKPVQNRPGNYDKLNKEGLSSAGQNPCQILVHMDSVCPSWALKAASK</sequence>
<feature type="compositionally biased region" description="Basic and acidic residues" evidence="1">
    <location>
        <begin position="1"/>
        <end position="10"/>
    </location>
</feature>
<reference evidence="2 3" key="1">
    <citation type="journal article" date="2012" name="Genome Biol.">
        <title>Genome and low-iron response of an oceanic diatom adapted to chronic iron limitation.</title>
        <authorList>
            <person name="Lommer M."/>
            <person name="Specht M."/>
            <person name="Roy A.S."/>
            <person name="Kraemer L."/>
            <person name="Andreson R."/>
            <person name="Gutowska M.A."/>
            <person name="Wolf J."/>
            <person name="Bergner S.V."/>
            <person name="Schilhabel M.B."/>
            <person name="Klostermeier U.C."/>
            <person name="Beiko R.G."/>
            <person name="Rosenstiel P."/>
            <person name="Hippler M."/>
            <person name="Laroche J."/>
        </authorList>
    </citation>
    <scope>NUCLEOTIDE SEQUENCE [LARGE SCALE GENOMIC DNA]</scope>
    <source>
        <strain evidence="2 3">CCMP1005</strain>
    </source>
</reference>
<dbReference type="EMBL" id="AGNL01028298">
    <property type="protein sequence ID" value="EJK57417.1"/>
    <property type="molecule type" value="Genomic_DNA"/>
</dbReference>